<evidence type="ECO:0008006" key="4">
    <source>
        <dbReference type="Google" id="ProtNLM"/>
    </source>
</evidence>
<reference evidence="2" key="1">
    <citation type="submission" date="2020-08" db="EMBL/GenBank/DDBJ databases">
        <title>Multicomponent nature underlies the extraordinary mechanical properties of spider dragline silk.</title>
        <authorList>
            <person name="Kono N."/>
            <person name="Nakamura H."/>
            <person name="Mori M."/>
            <person name="Yoshida Y."/>
            <person name="Ohtoshi R."/>
            <person name="Malay A.D."/>
            <person name="Moran D.A.P."/>
            <person name="Tomita M."/>
            <person name="Numata K."/>
            <person name="Arakawa K."/>
        </authorList>
    </citation>
    <scope>NUCLEOTIDE SEQUENCE</scope>
</reference>
<feature type="region of interest" description="Disordered" evidence="1">
    <location>
        <begin position="53"/>
        <end position="81"/>
    </location>
</feature>
<evidence type="ECO:0000313" key="3">
    <source>
        <dbReference type="Proteomes" id="UP000887013"/>
    </source>
</evidence>
<sequence>MFSIKERLVVVSVRLQGISYEQARENFVPKFKKLGPSKQPIRNFVNKFQRIGNVADESRSQGHQRHKTNENTKSRSPTATT</sequence>
<protein>
    <recommendedName>
        <fullName evidence="4">DUF4817 domain-containing protein</fullName>
    </recommendedName>
</protein>
<keyword evidence="3" id="KW-1185">Reference proteome</keyword>
<comment type="caution">
    <text evidence="2">The sequence shown here is derived from an EMBL/GenBank/DDBJ whole genome shotgun (WGS) entry which is preliminary data.</text>
</comment>
<proteinExistence type="predicted"/>
<organism evidence="2 3">
    <name type="scientific">Nephila pilipes</name>
    <name type="common">Giant wood spider</name>
    <name type="synonym">Nephila maculata</name>
    <dbReference type="NCBI Taxonomy" id="299642"/>
    <lineage>
        <taxon>Eukaryota</taxon>
        <taxon>Metazoa</taxon>
        <taxon>Ecdysozoa</taxon>
        <taxon>Arthropoda</taxon>
        <taxon>Chelicerata</taxon>
        <taxon>Arachnida</taxon>
        <taxon>Araneae</taxon>
        <taxon>Araneomorphae</taxon>
        <taxon>Entelegynae</taxon>
        <taxon>Araneoidea</taxon>
        <taxon>Nephilidae</taxon>
        <taxon>Nephila</taxon>
    </lineage>
</organism>
<accession>A0A8X6UUN3</accession>
<evidence type="ECO:0000313" key="2">
    <source>
        <dbReference type="EMBL" id="GFU56103.1"/>
    </source>
</evidence>
<name>A0A8X6UUN3_NEPPI</name>
<evidence type="ECO:0000256" key="1">
    <source>
        <dbReference type="SAM" id="MobiDB-lite"/>
    </source>
</evidence>
<dbReference type="AlphaFoldDB" id="A0A8X6UUN3"/>
<gene>
    <name evidence="2" type="ORF">NPIL_452941</name>
</gene>
<dbReference type="EMBL" id="BMAW01039501">
    <property type="protein sequence ID" value="GFU56103.1"/>
    <property type="molecule type" value="Genomic_DNA"/>
</dbReference>
<dbReference type="Proteomes" id="UP000887013">
    <property type="component" value="Unassembled WGS sequence"/>
</dbReference>
<dbReference type="OrthoDB" id="10017160at2759"/>